<dbReference type="EMBL" id="BAAADU010000002">
    <property type="protein sequence ID" value="GAA0654987.1"/>
    <property type="molecule type" value="Genomic_DNA"/>
</dbReference>
<keyword evidence="5" id="KW-1185">Reference proteome</keyword>
<dbReference type="InterPro" id="IPR050595">
    <property type="entry name" value="Bact_response_regulator"/>
</dbReference>
<dbReference type="PROSITE" id="PS50110">
    <property type="entry name" value="RESPONSE_REGULATORY"/>
    <property type="match status" value="1"/>
</dbReference>
<evidence type="ECO:0000313" key="5">
    <source>
        <dbReference type="Proteomes" id="UP001500194"/>
    </source>
</evidence>
<dbReference type="SUPFAM" id="SSF52172">
    <property type="entry name" value="CheY-like"/>
    <property type="match status" value="1"/>
</dbReference>
<sequence>MTERPTVLVVEDERDLAALYESWLSADYAVRVANTGAEALDAMDATVDVALVDRRLPEMDGDELLAALQDTNPGLRVALVSGIEPDFDIIGLGFDAYVVKPVSRTELHDVVRRLLTRAVYSDEIREFFALASKRAALEAEKSEAELEESDAYHDLVNRIQARRAELDDLLSRLTTDDFVAVFRELSDEVRE</sequence>
<dbReference type="GeneID" id="68573490"/>
<dbReference type="CDD" id="cd00156">
    <property type="entry name" value="REC"/>
    <property type="match status" value="1"/>
</dbReference>
<evidence type="ECO:0000313" key="4">
    <source>
        <dbReference type="EMBL" id="GAA0654987.1"/>
    </source>
</evidence>
<dbReference type="Pfam" id="PF00072">
    <property type="entry name" value="Response_reg"/>
    <property type="match status" value="1"/>
</dbReference>
<keyword evidence="1 2" id="KW-0597">Phosphoprotein</keyword>
<gene>
    <name evidence="4" type="ORF">GCM10009019_18320</name>
</gene>
<dbReference type="InterPro" id="IPR001789">
    <property type="entry name" value="Sig_transdc_resp-reg_receiver"/>
</dbReference>
<dbReference type="GO" id="GO:0000160">
    <property type="term" value="P:phosphorelay signal transduction system"/>
    <property type="evidence" value="ECO:0007669"/>
    <property type="project" value="InterPro"/>
</dbReference>
<dbReference type="InterPro" id="IPR013971">
    <property type="entry name" value="HalX_domain"/>
</dbReference>
<dbReference type="PANTHER" id="PTHR44591:SF3">
    <property type="entry name" value="RESPONSE REGULATORY DOMAIN-CONTAINING PROTEIN"/>
    <property type="match status" value="1"/>
</dbReference>
<feature type="modified residue" description="4-aspartylphosphate" evidence="2">
    <location>
        <position position="53"/>
    </location>
</feature>
<dbReference type="SMART" id="SM00448">
    <property type="entry name" value="REC"/>
    <property type="match status" value="1"/>
</dbReference>
<evidence type="ECO:0000256" key="1">
    <source>
        <dbReference type="ARBA" id="ARBA00022553"/>
    </source>
</evidence>
<dbReference type="InterPro" id="IPR011006">
    <property type="entry name" value="CheY-like_superfamily"/>
</dbReference>
<evidence type="ECO:0000256" key="2">
    <source>
        <dbReference type="PROSITE-ProRule" id="PRU00169"/>
    </source>
</evidence>
<accession>A0AAV3T2D1</accession>
<reference evidence="4 5" key="1">
    <citation type="journal article" date="2019" name="Int. J. Syst. Evol. Microbiol.">
        <title>The Global Catalogue of Microorganisms (GCM) 10K type strain sequencing project: providing services to taxonomists for standard genome sequencing and annotation.</title>
        <authorList>
            <consortium name="The Broad Institute Genomics Platform"/>
            <consortium name="The Broad Institute Genome Sequencing Center for Infectious Disease"/>
            <person name="Wu L."/>
            <person name="Ma J."/>
        </authorList>
    </citation>
    <scope>NUCLEOTIDE SEQUENCE [LARGE SCALE GENOMIC DNA]</scope>
    <source>
        <strain evidence="4 5">JCM 16327</strain>
    </source>
</reference>
<comment type="caution">
    <text evidence="4">The sequence shown here is derived from an EMBL/GenBank/DDBJ whole genome shotgun (WGS) entry which is preliminary data.</text>
</comment>
<dbReference type="PANTHER" id="PTHR44591">
    <property type="entry name" value="STRESS RESPONSE REGULATOR PROTEIN 1"/>
    <property type="match status" value="1"/>
</dbReference>
<dbReference type="Pfam" id="PF08663">
    <property type="entry name" value="HalX"/>
    <property type="match status" value="1"/>
</dbReference>
<protein>
    <submittedName>
        <fullName evidence="4">Response regulator</fullName>
    </submittedName>
</protein>
<dbReference type="Gene3D" id="3.40.50.2300">
    <property type="match status" value="1"/>
</dbReference>
<organism evidence="4 5">
    <name type="scientific">Salarchaeum japonicum</name>
    <dbReference type="NCBI Taxonomy" id="555573"/>
    <lineage>
        <taxon>Archaea</taxon>
        <taxon>Methanobacteriati</taxon>
        <taxon>Methanobacteriota</taxon>
        <taxon>Stenosarchaea group</taxon>
        <taxon>Halobacteria</taxon>
        <taxon>Halobacteriales</taxon>
        <taxon>Halobacteriaceae</taxon>
    </lineage>
</organism>
<dbReference type="RefSeq" id="WP_227260301.1">
    <property type="nucleotide sequence ID" value="NZ_BAAADU010000002.1"/>
</dbReference>
<dbReference type="Proteomes" id="UP001500194">
    <property type="component" value="Unassembled WGS sequence"/>
</dbReference>
<dbReference type="AlphaFoldDB" id="A0AAV3T2D1"/>
<name>A0AAV3T2D1_9EURY</name>
<proteinExistence type="predicted"/>
<evidence type="ECO:0000259" key="3">
    <source>
        <dbReference type="PROSITE" id="PS50110"/>
    </source>
</evidence>
<feature type="domain" description="Response regulatory" evidence="3">
    <location>
        <begin position="6"/>
        <end position="115"/>
    </location>
</feature>